<dbReference type="Pfam" id="PF00334">
    <property type="entry name" value="NDK"/>
    <property type="match status" value="1"/>
</dbReference>
<evidence type="ECO:0000256" key="7">
    <source>
        <dbReference type="PROSITE-ProRule" id="PRU00706"/>
    </source>
</evidence>
<dbReference type="GO" id="GO:0006228">
    <property type="term" value="P:UTP biosynthetic process"/>
    <property type="evidence" value="ECO:0007669"/>
    <property type="project" value="InterPro"/>
</dbReference>
<dbReference type="InterPro" id="IPR036850">
    <property type="entry name" value="NDK-like_dom_sf"/>
</dbReference>
<dbReference type="Proteomes" id="UP000789508">
    <property type="component" value="Unassembled WGS sequence"/>
</dbReference>
<sequence>MICLTPQLAEIFYQEHNTKPFFKGMTEFMCSSPVVVICLEGENAIKLNREIMGATDPQVAKVGTIRRTYGESIDNANAVH</sequence>
<comment type="caution">
    <text evidence="7">Lacks conserved residue(s) required for the propagation of feature annotation.</text>
</comment>
<evidence type="ECO:0000256" key="3">
    <source>
        <dbReference type="ARBA" id="ARBA00022679"/>
    </source>
</evidence>
<evidence type="ECO:0000256" key="1">
    <source>
        <dbReference type="ARBA" id="ARBA00008142"/>
    </source>
</evidence>
<proteinExistence type="inferred from homology"/>
<keyword evidence="4" id="KW-0547">Nucleotide-binding</keyword>
<keyword evidence="11" id="KW-1185">Reference proteome</keyword>
<dbReference type="AlphaFoldDB" id="A0A9N9CZI7"/>
<evidence type="ECO:0000256" key="2">
    <source>
        <dbReference type="ARBA" id="ARBA00017632"/>
    </source>
</evidence>
<dbReference type="OrthoDB" id="2162449at2759"/>
<organism evidence="10 11">
    <name type="scientific">Ambispora leptoticha</name>
    <dbReference type="NCBI Taxonomy" id="144679"/>
    <lineage>
        <taxon>Eukaryota</taxon>
        <taxon>Fungi</taxon>
        <taxon>Fungi incertae sedis</taxon>
        <taxon>Mucoromycota</taxon>
        <taxon>Glomeromycotina</taxon>
        <taxon>Glomeromycetes</taxon>
        <taxon>Archaeosporales</taxon>
        <taxon>Ambisporaceae</taxon>
        <taxon>Ambispora</taxon>
    </lineage>
</organism>
<reference evidence="10" key="1">
    <citation type="submission" date="2021-06" db="EMBL/GenBank/DDBJ databases">
        <authorList>
            <person name="Kallberg Y."/>
            <person name="Tangrot J."/>
            <person name="Rosling A."/>
        </authorList>
    </citation>
    <scope>NUCLEOTIDE SEQUENCE</scope>
    <source>
        <strain evidence="10">FL130A</strain>
    </source>
</reference>
<dbReference type="EMBL" id="CAJVPS010006124">
    <property type="protein sequence ID" value="CAG8621968.1"/>
    <property type="molecule type" value="Genomic_DNA"/>
</dbReference>
<evidence type="ECO:0000256" key="4">
    <source>
        <dbReference type="ARBA" id="ARBA00022741"/>
    </source>
</evidence>
<protein>
    <recommendedName>
        <fullName evidence="2">Nucleoside diphosphate kinase</fullName>
    </recommendedName>
</protein>
<dbReference type="GO" id="GO:0004550">
    <property type="term" value="F:nucleoside diphosphate kinase activity"/>
    <property type="evidence" value="ECO:0007669"/>
    <property type="project" value="InterPro"/>
</dbReference>
<dbReference type="PANTHER" id="PTHR46161:SF3">
    <property type="entry name" value="NUCLEOSIDE DIPHOSPHATE KINASE DDB_G0292928-RELATED"/>
    <property type="match status" value="1"/>
</dbReference>
<dbReference type="PANTHER" id="PTHR46161">
    <property type="entry name" value="NUCLEOSIDE DIPHOSPHATE KINASE"/>
    <property type="match status" value="1"/>
</dbReference>
<name>A0A9N9CZI7_9GLOM</name>
<evidence type="ECO:0000313" key="11">
    <source>
        <dbReference type="Proteomes" id="UP000789508"/>
    </source>
</evidence>
<keyword evidence="6" id="KW-0067">ATP-binding</keyword>
<dbReference type="SUPFAM" id="SSF54919">
    <property type="entry name" value="Nucleoside diphosphate kinase, NDK"/>
    <property type="match status" value="1"/>
</dbReference>
<evidence type="ECO:0000313" key="10">
    <source>
        <dbReference type="EMBL" id="CAG8621968.1"/>
    </source>
</evidence>
<evidence type="ECO:0000259" key="9">
    <source>
        <dbReference type="SMART" id="SM00562"/>
    </source>
</evidence>
<feature type="non-terminal residue" evidence="10">
    <location>
        <position position="80"/>
    </location>
</feature>
<dbReference type="GO" id="GO:0006241">
    <property type="term" value="P:CTP biosynthetic process"/>
    <property type="evidence" value="ECO:0007669"/>
    <property type="project" value="InterPro"/>
</dbReference>
<dbReference type="PROSITE" id="PS51374">
    <property type="entry name" value="NDPK_LIKE"/>
    <property type="match status" value="1"/>
</dbReference>
<evidence type="ECO:0000256" key="6">
    <source>
        <dbReference type="ARBA" id="ARBA00022840"/>
    </source>
</evidence>
<feature type="domain" description="Nucleoside diphosphate kinase-like" evidence="9">
    <location>
        <begin position="1"/>
        <end position="80"/>
    </location>
</feature>
<dbReference type="GO" id="GO:0006183">
    <property type="term" value="P:GTP biosynthetic process"/>
    <property type="evidence" value="ECO:0007669"/>
    <property type="project" value="InterPro"/>
</dbReference>
<keyword evidence="5" id="KW-0418">Kinase</keyword>
<comment type="caution">
    <text evidence="10">The sequence shown here is derived from an EMBL/GenBank/DDBJ whole genome shotgun (WGS) entry which is preliminary data.</text>
</comment>
<gene>
    <name evidence="10" type="ORF">ALEPTO_LOCUS8999</name>
</gene>
<dbReference type="PRINTS" id="PR01243">
    <property type="entry name" value="NUCDPKINASE"/>
</dbReference>
<evidence type="ECO:0000256" key="8">
    <source>
        <dbReference type="RuleBase" id="RU004011"/>
    </source>
</evidence>
<comment type="similarity">
    <text evidence="1 7 8">Belongs to the NDK family.</text>
</comment>
<dbReference type="GO" id="GO:0005524">
    <property type="term" value="F:ATP binding"/>
    <property type="evidence" value="ECO:0007669"/>
    <property type="project" value="UniProtKB-KW"/>
</dbReference>
<dbReference type="SMART" id="SM00562">
    <property type="entry name" value="NDK"/>
    <property type="match status" value="1"/>
</dbReference>
<keyword evidence="3" id="KW-0808">Transferase</keyword>
<dbReference type="InterPro" id="IPR034907">
    <property type="entry name" value="NDK-like_dom"/>
</dbReference>
<accession>A0A9N9CZI7</accession>
<dbReference type="Gene3D" id="3.30.70.141">
    <property type="entry name" value="Nucleoside diphosphate kinase-like domain"/>
    <property type="match status" value="1"/>
</dbReference>
<dbReference type="InterPro" id="IPR001564">
    <property type="entry name" value="Nucleoside_diP_kinase"/>
</dbReference>
<evidence type="ECO:0000256" key="5">
    <source>
        <dbReference type="ARBA" id="ARBA00022777"/>
    </source>
</evidence>